<reference evidence="1 2" key="1">
    <citation type="submission" date="2016-03" db="EMBL/GenBank/DDBJ databases">
        <title>Comparative genomics of Pseudogymnoascus destructans, the fungus causing white-nose syndrome of bats.</title>
        <authorList>
            <person name="Palmer J.M."/>
            <person name="Drees K.P."/>
            <person name="Foster J.T."/>
            <person name="Lindner D.L."/>
        </authorList>
    </citation>
    <scope>NUCLEOTIDE SEQUENCE [LARGE SCALE GENOMIC DNA]</scope>
    <source>
        <strain evidence="1 2">UAMH 10579</strain>
    </source>
</reference>
<keyword evidence="2" id="KW-1185">Reference proteome</keyword>
<dbReference type="AlphaFoldDB" id="A0A2P6FGY7"/>
<evidence type="ECO:0000313" key="2">
    <source>
        <dbReference type="Proteomes" id="UP000091956"/>
    </source>
</evidence>
<dbReference type="Proteomes" id="UP000091956">
    <property type="component" value="Unassembled WGS sequence"/>
</dbReference>
<gene>
    <name evidence="1" type="ORF">VE01_10803</name>
</gene>
<dbReference type="EMBL" id="KV460241">
    <property type="protein sequence ID" value="PQM43907.1"/>
    <property type="molecule type" value="Genomic_DNA"/>
</dbReference>
<accession>A0A2P6FGY7</accession>
<proteinExistence type="predicted"/>
<organism evidence="1 2">
    <name type="scientific">Pseudogymnoascus verrucosus</name>
    <dbReference type="NCBI Taxonomy" id="342668"/>
    <lineage>
        <taxon>Eukaryota</taxon>
        <taxon>Fungi</taxon>
        <taxon>Dikarya</taxon>
        <taxon>Ascomycota</taxon>
        <taxon>Pezizomycotina</taxon>
        <taxon>Leotiomycetes</taxon>
        <taxon>Thelebolales</taxon>
        <taxon>Thelebolaceae</taxon>
        <taxon>Pseudogymnoascus</taxon>
    </lineage>
</organism>
<dbReference type="RefSeq" id="XP_059320237.1">
    <property type="nucleotide sequence ID" value="XM_059464254.1"/>
</dbReference>
<dbReference type="GeneID" id="84234350"/>
<name>A0A2P6FGY7_9PEZI</name>
<reference evidence="2" key="2">
    <citation type="journal article" date="2018" name="Nat. Commun.">
        <title>Extreme sensitivity to ultraviolet light in the fungal pathogen causing white-nose syndrome of bats.</title>
        <authorList>
            <person name="Palmer J.M."/>
            <person name="Drees K.P."/>
            <person name="Foster J.T."/>
            <person name="Lindner D.L."/>
        </authorList>
    </citation>
    <scope>NUCLEOTIDE SEQUENCE [LARGE SCALE GENOMIC DNA]</scope>
    <source>
        <strain evidence="2">UAMH 10579</strain>
    </source>
</reference>
<evidence type="ECO:0000313" key="1">
    <source>
        <dbReference type="EMBL" id="PQM43907.1"/>
    </source>
</evidence>
<protein>
    <submittedName>
        <fullName evidence="1">Uncharacterized protein</fullName>
    </submittedName>
</protein>
<sequence>MLLVTMSTRYVKETTSLATIYPTDCSQYRYYFLGLMTGIVRRLQLGRRLPGVTSRSNSRVTPKPCLSLALPSHALKTETRHLYIHLYLCHT</sequence>